<reference evidence="1" key="1">
    <citation type="submission" date="2021-03" db="EMBL/GenBank/DDBJ databases">
        <authorList>
            <person name="Tagirdzhanova G."/>
        </authorList>
    </citation>
    <scope>NUCLEOTIDE SEQUENCE</scope>
</reference>
<accession>A0A8H3FMI3</accession>
<dbReference type="EMBL" id="CAJPDS010000044">
    <property type="protein sequence ID" value="CAF9927318.1"/>
    <property type="molecule type" value="Genomic_DNA"/>
</dbReference>
<name>A0A8H3FMI3_9LECA</name>
<comment type="caution">
    <text evidence="1">The sequence shown here is derived from an EMBL/GenBank/DDBJ whole genome shotgun (WGS) entry which is preliminary data.</text>
</comment>
<keyword evidence="2" id="KW-1185">Reference proteome</keyword>
<organism evidence="1 2">
    <name type="scientific">Heterodermia speciosa</name>
    <dbReference type="NCBI Taxonomy" id="116794"/>
    <lineage>
        <taxon>Eukaryota</taxon>
        <taxon>Fungi</taxon>
        <taxon>Dikarya</taxon>
        <taxon>Ascomycota</taxon>
        <taxon>Pezizomycotina</taxon>
        <taxon>Lecanoromycetes</taxon>
        <taxon>OSLEUM clade</taxon>
        <taxon>Lecanoromycetidae</taxon>
        <taxon>Caliciales</taxon>
        <taxon>Physciaceae</taxon>
        <taxon>Heterodermia</taxon>
    </lineage>
</organism>
<protein>
    <submittedName>
        <fullName evidence="1">Uncharacterized protein</fullName>
    </submittedName>
</protein>
<dbReference type="OrthoDB" id="5429780at2759"/>
<evidence type="ECO:0000313" key="2">
    <source>
        <dbReference type="Proteomes" id="UP000664521"/>
    </source>
</evidence>
<evidence type="ECO:0000313" key="1">
    <source>
        <dbReference type="EMBL" id="CAF9927318.1"/>
    </source>
</evidence>
<proteinExistence type="predicted"/>
<gene>
    <name evidence="1" type="ORF">HETSPECPRED_006554</name>
</gene>
<dbReference type="AlphaFoldDB" id="A0A8H3FMI3"/>
<dbReference type="Proteomes" id="UP000664521">
    <property type="component" value="Unassembled WGS sequence"/>
</dbReference>
<sequence length="346" mass="38346">MTFNGSIKAAISQALTDSKLLVVFLKDSSEASYLWQTQLLTDKQVFGAGAPKFVESDTDLFFRWIVLLTESAVVVSVRDNTRDAAFVASHYAIKKFPSLLVLLNGRVVVGPGKDQLRDSILGCLADLDAALSRPVLLELEKDMDILSQSMEHTIHPAEIAILEKRGVLTPATNGTRRISSSTLLSETSGAILVEAGPSHFIDIPAQLGSEAALRSVGFSDQMAASLWLRWQTRPHDLPWTLEQVVTKISRASPIDAEGPGDDWDGVMKAWGLRESLRGSILTGEFSDIRATRTAQFWAIHSISRFWRSLEIFQQASQRRLLKSKHGVDTMRREIATITSERWSAFH</sequence>